<accession>A0A9Q1JMG7</accession>
<dbReference type="PANTHER" id="PTHR31631:SF3">
    <property type="entry name" value="PROTEIN NETWORKED 2B"/>
    <property type="match status" value="1"/>
</dbReference>
<proteinExistence type="predicted"/>
<feature type="compositionally biased region" description="Low complexity" evidence="3">
    <location>
        <begin position="136"/>
        <end position="150"/>
    </location>
</feature>
<sequence length="943" mass="107634">MLHRAATTAYSWWWASHIRTKQLVSYVRDMEEKVKSMLKIIDQEGDSFAKRAEMYYKKRPELVNFVEESYKAYRSLAERFDHISKDLQSANRTIATVFPEQVQLDLESDDEDSLMGSTAPSPDRLSSKSTPPVPKNLPKAPKLPKPNNLKSQSAMASRREQLRKNLASGGPMVMSSGLSKEEAIKEIDVLQKDILSLQTEKEFVKSAYENALAKFLELENKVTESQTKVCSLQDEFGIGTVIEDHEARTLMADSALKSCEDALSKLQKEQEKSMEEVKLEYQKIKEAHERLEALKKLLKQDGEPEPGPEHESKPEEGSTLATTSFGDTFVNLEQEEGENINAFREKIKEQLQLTSDAFTAPEIADKIDDLVEKIISLETTICSLNALVKRLRQDVEALLAHIKSLEEQKQSMVGDAAIKGRLRELEEELIRVKRLNKEVVLQNNTINAEITKAGCNLEHLKEKLPEVEPDEDAEYLWLPREAKAEQEGEAQKEDIENEGERDEDDEEEKPEMSRTPEHTPDTDPPLGEQDGLDWRQLYLNNLEDREKILVEEYTIILRDYKNMKMKLSEMEKTNRDNNFELQSLIEELRNTIAAKDEEIQRLRRMLSALQNKANADVNANANASNDSNLEESKDSKQKDEQNDNDEKDDLILPSDPSKKPLFHHLYDRDAIIKGKPTDEDGKKSLISEGGERRVKINLVTKTRPVSRTEAKFRAELDNLLEANLDFWLRFSTSFHQIQKFQTSIKDLSSELAKLKEAHKKGDNDKSQQSAKSDARPLYKHLREIETELTLWLEHSAVFQEELRSRFSSLNNIQDDITKVSNANNKAEDSELSDYQAAKFQGEILNMKQENSKVAEELQAGVHRVKALKVEVGKALSKLDKDYGLLESKSKSYSLRNPMSRSKIPLRSLLFGMRLKRNKQKSSHVSSADPTLSKSSVSILEFPK</sequence>
<comment type="caution">
    <text evidence="5">The sequence shown here is derived from an EMBL/GenBank/DDBJ whole genome shotgun (WGS) entry which is preliminary data.</text>
</comment>
<feature type="region of interest" description="Disordered" evidence="3">
    <location>
        <begin position="755"/>
        <end position="774"/>
    </location>
</feature>
<evidence type="ECO:0000256" key="3">
    <source>
        <dbReference type="SAM" id="MobiDB-lite"/>
    </source>
</evidence>
<feature type="compositionally biased region" description="Basic and acidic residues" evidence="3">
    <location>
        <begin position="483"/>
        <end position="494"/>
    </location>
</feature>
<feature type="region of interest" description="Disordered" evidence="3">
    <location>
        <begin position="299"/>
        <end position="322"/>
    </location>
</feature>
<organism evidence="5 6">
    <name type="scientific">Carnegiea gigantea</name>
    <dbReference type="NCBI Taxonomy" id="171969"/>
    <lineage>
        <taxon>Eukaryota</taxon>
        <taxon>Viridiplantae</taxon>
        <taxon>Streptophyta</taxon>
        <taxon>Embryophyta</taxon>
        <taxon>Tracheophyta</taxon>
        <taxon>Spermatophyta</taxon>
        <taxon>Magnoliopsida</taxon>
        <taxon>eudicotyledons</taxon>
        <taxon>Gunneridae</taxon>
        <taxon>Pentapetalae</taxon>
        <taxon>Caryophyllales</taxon>
        <taxon>Cactineae</taxon>
        <taxon>Cactaceae</taxon>
        <taxon>Cactoideae</taxon>
        <taxon>Echinocereeae</taxon>
        <taxon>Carnegiea</taxon>
    </lineage>
</organism>
<reference evidence="5" key="1">
    <citation type="submission" date="2022-04" db="EMBL/GenBank/DDBJ databases">
        <title>Carnegiea gigantea Genome sequencing and assembly v2.</title>
        <authorList>
            <person name="Copetti D."/>
            <person name="Sanderson M.J."/>
            <person name="Burquez A."/>
            <person name="Wojciechowski M.F."/>
        </authorList>
    </citation>
    <scope>NUCLEOTIDE SEQUENCE</scope>
    <source>
        <strain evidence="5">SGP5-SGP5p</strain>
        <tissue evidence="5">Aerial part</tissue>
    </source>
</reference>
<dbReference type="AlphaFoldDB" id="A0A9Q1JMG7"/>
<dbReference type="PROSITE" id="PS51774">
    <property type="entry name" value="NAB"/>
    <property type="match status" value="1"/>
</dbReference>
<dbReference type="OrthoDB" id="616075at2759"/>
<dbReference type="Pfam" id="PF07765">
    <property type="entry name" value="KIP1"/>
    <property type="match status" value="1"/>
</dbReference>
<feature type="compositionally biased region" description="Basic and acidic residues" evidence="3">
    <location>
        <begin position="510"/>
        <end position="521"/>
    </location>
</feature>
<dbReference type="Pfam" id="PF25014">
    <property type="entry name" value="NET2A"/>
    <property type="match status" value="1"/>
</dbReference>
<dbReference type="PANTHER" id="PTHR31631">
    <property type="entry name" value="PROTEIN NETWORKED 2D"/>
    <property type="match status" value="1"/>
</dbReference>
<feature type="region of interest" description="Disordered" evidence="3">
    <location>
        <begin position="483"/>
        <end position="531"/>
    </location>
</feature>
<feature type="compositionally biased region" description="Polar residues" evidence="3">
    <location>
        <begin position="922"/>
        <end position="937"/>
    </location>
</feature>
<protein>
    <recommendedName>
        <fullName evidence="4">NAB domain-containing protein</fullName>
    </recommendedName>
</protein>
<evidence type="ECO:0000313" key="5">
    <source>
        <dbReference type="EMBL" id="KAJ8424415.1"/>
    </source>
</evidence>
<evidence type="ECO:0000313" key="6">
    <source>
        <dbReference type="Proteomes" id="UP001153076"/>
    </source>
</evidence>
<evidence type="ECO:0000256" key="2">
    <source>
        <dbReference type="SAM" id="Coils"/>
    </source>
</evidence>
<evidence type="ECO:0000256" key="1">
    <source>
        <dbReference type="ARBA" id="ARBA00023054"/>
    </source>
</evidence>
<dbReference type="InterPro" id="IPR056889">
    <property type="entry name" value="NET2A-D/KIP1-like_C"/>
</dbReference>
<feature type="coiled-coil region" evidence="2">
    <location>
        <begin position="388"/>
        <end position="442"/>
    </location>
</feature>
<feature type="coiled-coil region" evidence="2">
    <location>
        <begin position="180"/>
        <end position="228"/>
    </location>
</feature>
<feature type="compositionally biased region" description="Acidic residues" evidence="3">
    <location>
        <begin position="495"/>
        <end position="509"/>
    </location>
</feature>
<feature type="compositionally biased region" description="Low complexity" evidence="3">
    <location>
        <begin position="616"/>
        <end position="627"/>
    </location>
</feature>
<name>A0A9Q1JMG7_9CARY</name>
<feature type="region of interest" description="Disordered" evidence="3">
    <location>
        <begin position="918"/>
        <end position="943"/>
    </location>
</feature>
<feature type="region of interest" description="Disordered" evidence="3">
    <location>
        <begin position="106"/>
        <end position="159"/>
    </location>
</feature>
<feature type="compositionally biased region" description="Basic and acidic residues" evidence="3">
    <location>
        <begin position="755"/>
        <end position="765"/>
    </location>
</feature>
<feature type="region of interest" description="Disordered" evidence="3">
    <location>
        <begin position="616"/>
        <end position="663"/>
    </location>
</feature>
<dbReference type="InterPro" id="IPR056888">
    <property type="entry name" value="NET2A-D/KIP1-like_dom"/>
</dbReference>
<feature type="compositionally biased region" description="Basic and acidic residues" evidence="3">
    <location>
        <begin position="630"/>
        <end position="641"/>
    </location>
</feature>
<dbReference type="GO" id="GO:0003779">
    <property type="term" value="F:actin binding"/>
    <property type="evidence" value="ECO:0007669"/>
    <property type="project" value="InterPro"/>
</dbReference>
<dbReference type="Proteomes" id="UP001153076">
    <property type="component" value="Unassembled WGS sequence"/>
</dbReference>
<feature type="domain" description="NAB" evidence="4">
    <location>
        <begin position="10"/>
        <end position="87"/>
    </location>
</feature>
<dbReference type="InterPro" id="IPR011684">
    <property type="entry name" value="NAB"/>
</dbReference>
<feature type="coiled-coil region" evidence="2">
    <location>
        <begin position="578"/>
        <end position="612"/>
    </location>
</feature>
<feature type="compositionally biased region" description="Basic and acidic residues" evidence="3">
    <location>
        <begin position="299"/>
        <end position="316"/>
    </location>
</feature>
<keyword evidence="6" id="KW-1185">Reference proteome</keyword>
<gene>
    <name evidence="5" type="ORF">Cgig2_033646</name>
</gene>
<keyword evidence="1 2" id="KW-0175">Coiled coil</keyword>
<dbReference type="EMBL" id="JAKOGI010001682">
    <property type="protein sequence ID" value="KAJ8424415.1"/>
    <property type="molecule type" value="Genomic_DNA"/>
</dbReference>
<evidence type="ECO:0000259" key="4">
    <source>
        <dbReference type="PROSITE" id="PS51774"/>
    </source>
</evidence>
<dbReference type="Pfam" id="PF24918">
    <property type="entry name" value="NET2A_C"/>
    <property type="match status" value="1"/>
</dbReference>